<feature type="transmembrane region" description="Helical" evidence="8">
    <location>
        <begin position="390"/>
        <end position="412"/>
    </location>
</feature>
<evidence type="ECO:0000256" key="2">
    <source>
        <dbReference type="ARBA" id="ARBA00008335"/>
    </source>
</evidence>
<evidence type="ECO:0000313" key="11">
    <source>
        <dbReference type="Proteomes" id="UP000318050"/>
    </source>
</evidence>
<protein>
    <submittedName>
        <fullName evidence="10">PAT family beta-lactamase induction signal transducer AmpG</fullName>
    </submittedName>
</protein>
<dbReference type="NCBIfam" id="TIGR00901">
    <property type="entry name" value="2A0125"/>
    <property type="match status" value="1"/>
</dbReference>
<dbReference type="PANTHER" id="PTHR12778:SF10">
    <property type="entry name" value="MAJOR FACILITATOR SUPERFAMILY DOMAIN-CONTAINING PROTEIN 3"/>
    <property type="match status" value="1"/>
</dbReference>
<organism evidence="10 11">
    <name type="scientific">Nitrospirillum amazonense</name>
    <dbReference type="NCBI Taxonomy" id="28077"/>
    <lineage>
        <taxon>Bacteria</taxon>
        <taxon>Pseudomonadati</taxon>
        <taxon>Pseudomonadota</taxon>
        <taxon>Alphaproteobacteria</taxon>
        <taxon>Rhodospirillales</taxon>
        <taxon>Azospirillaceae</taxon>
        <taxon>Nitrospirillum</taxon>
    </lineage>
</organism>
<feature type="transmembrane region" description="Helical" evidence="8">
    <location>
        <begin position="43"/>
        <end position="67"/>
    </location>
</feature>
<evidence type="ECO:0000256" key="8">
    <source>
        <dbReference type="SAM" id="Phobius"/>
    </source>
</evidence>
<dbReference type="Proteomes" id="UP000318050">
    <property type="component" value="Unassembled WGS sequence"/>
</dbReference>
<dbReference type="InterPro" id="IPR004752">
    <property type="entry name" value="AmpG_permease/AT-1"/>
</dbReference>
<proteinExistence type="inferred from homology"/>
<evidence type="ECO:0000256" key="3">
    <source>
        <dbReference type="ARBA" id="ARBA00022448"/>
    </source>
</evidence>
<feature type="transmembrane region" description="Helical" evidence="8">
    <location>
        <begin position="182"/>
        <end position="201"/>
    </location>
</feature>
<keyword evidence="4 8" id="KW-0812">Transmembrane</keyword>
<dbReference type="Gene3D" id="1.20.1250.20">
    <property type="entry name" value="MFS general substrate transporter like domains"/>
    <property type="match status" value="1"/>
</dbReference>
<feature type="region of interest" description="Disordered" evidence="7">
    <location>
        <begin position="1"/>
        <end position="25"/>
    </location>
</feature>
<dbReference type="PANTHER" id="PTHR12778">
    <property type="entry name" value="SOLUTE CARRIER FAMILY 33 ACETYL-COA TRANSPORTER -RELATED"/>
    <property type="match status" value="1"/>
</dbReference>
<evidence type="ECO:0000259" key="9">
    <source>
        <dbReference type="PROSITE" id="PS50850"/>
    </source>
</evidence>
<reference evidence="10 11" key="1">
    <citation type="submission" date="2019-06" db="EMBL/GenBank/DDBJ databases">
        <title>Genomic Encyclopedia of Type Strains, Phase IV (KMG-V): Genome sequencing to study the core and pangenomes of soil and plant-associated prokaryotes.</title>
        <authorList>
            <person name="Whitman W."/>
        </authorList>
    </citation>
    <scope>NUCLEOTIDE SEQUENCE [LARGE SCALE GENOMIC DNA]</scope>
    <source>
        <strain evidence="10 11">BR 11140</strain>
    </source>
</reference>
<feature type="transmembrane region" description="Helical" evidence="8">
    <location>
        <begin position="352"/>
        <end position="378"/>
    </location>
</feature>
<feature type="compositionally biased region" description="Pro residues" evidence="7">
    <location>
        <begin position="1"/>
        <end position="10"/>
    </location>
</feature>
<gene>
    <name evidence="10" type="ORF">FBZ92_11347</name>
</gene>
<keyword evidence="5 8" id="KW-1133">Transmembrane helix</keyword>
<comment type="similarity">
    <text evidence="2">Belongs to the major facilitator superfamily.</text>
</comment>
<sequence>MPPSQSPPSRGPIKGSAASMTAPSTPPSAAPALGWTLWLDRRVLTVLFLGFASGLPYFLLFSTLSAWLTEVHVSRTAIGLFAMVRSPFTFKPLWAPLIDRLPLPLLTRALGQRRGWALVIQAALMLALLAMASSDPAANLYWLAMATIATSFASASQDIVLDALRVELLPDTLQAPGAGAYLVGYRLGMIVAGAGALYLSTLVPWSTVYVVMAALVAIGMVAVLLAPEPARPPAPPRQRFDVWVQDAVVAPFTRFATRRGWLAILVFVAIYKLGDVYVNVMATNFFLSDGYTKVEIAAVTKMLGMACAIAGAIAGGTVAGRTGAVRGLFLCGTFMIITNLMYAVLATQPHSVTLLGLVVGLEFFAGGMSAAAFTAFLSRLCDTGFTATQYALLSSLATLPLDILSGGTGWLADQLNSWPLYFTISAGLGIPGLVLLAWLARRADIHHRPVEEEAAADQDGPRPVPA</sequence>
<accession>A0A560IG69</accession>
<evidence type="ECO:0000313" key="10">
    <source>
        <dbReference type="EMBL" id="TWB56054.1"/>
    </source>
</evidence>
<dbReference type="AlphaFoldDB" id="A0A560IG69"/>
<feature type="transmembrane region" description="Helical" evidence="8">
    <location>
        <begin position="418"/>
        <end position="439"/>
    </location>
</feature>
<feature type="transmembrane region" description="Helical" evidence="8">
    <location>
        <begin position="115"/>
        <end position="134"/>
    </location>
</feature>
<dbReference type="GO" id="GO:0022857">
    <property type="term" value="F:transmembrane transporter activity"/>
    <property type="evidence" value="ECO:0007669"/>
    <property type="project" value="InterPro"/>
</dbReference>
<name>A0A560IG69_9PROT</name>
<evidence type="ECO:0000256" key="4">
    <source>
        <dbReference type="ARBA" id="ARBA00022692"/>
    </source>
</evidence>
<dbReference type="InterPro" id="IPR036259">
    <property type="entry name" value="MFS_trans_sf"/>
</dbReference>
<dbReference type="InterPro" id="IPR011701">
    <property type="entry name" value="MFS"/>
</dbReference>
<comment type="caution">
    <text evidence="10">The sequence shown here is derived from an EMBL/GenBank/DDBJ whole genome shotgun (WGS) entry which is preliminary data.</text>
</comment>
<dbReference type="GO" id="GO:0016020">
    <property type="term" value="C:membrane"/>
    <property type="evidence" value="ECO:0007669"/>
    <property type="project" value="UniProtKB-SubCell"/>
</dbReference>
<keyword evidence="6 8" id="KW-0472">Membrane</keyword>
<evidence type="ECO:0000256" key="1">
    <source>
        <dbReference type="ARBA" id="ARBA00004141"/>
    </source>
</evidence>
<feature type="domain" description="Major facilitator superfamily (MFS) profile" evidence="9">
    <location>
        <begin position="42"/>
        <end position="444"/>
    </location>
</feature>
<evidence type="ECO:0000256" key="7">
    <source>
        <dbReference type="SAM" id="MobiDB-lite"/>
    </source>
</evidence>
<feature type="transmembrane region" description="Helical" evidence="8">
    <location>
        <begin position="261"/>
        <end position="282"/>
    </location>
</feature>
<evidence type="ECO:0000256" key="5">
    <source>
        <dbReference type="ARBA" id="ARBA00022989"/>
    </source>
</evidence>
<feature type="transmembrane region" description="Helical" evidence="8">
    <location>
        <begin position="327"/>
        <end position="346"/>
    </location>
</feature>
<dbReference type="SUPFAM" id="SSF103473">
    <property type="entry name" value="MFS general substrate transporter"/>
    <property type="match status" value="1"/>
</dbReference>
<comment type="subcellular location">
    <subcellularLocation>
        <location evidence="1">Membrane</location>
        <topology evidence="1">Multi-pass membrane protein</topology>
    </subcellularLocation>
</comment>
<feature type="transmembrane region" description="Helical" evidence="8">
    <location>
        <begin position="207"/>
        <end position="227"/>
    </location>
</feature>
<dbReference type="EMBL" id="VITT01000013">
    <property type="protein sequence ID" value="TWB56054.1"/>
    <property type="molecule type" value="Genomic_DNA"/>
</dbReference>
<dbReference type="PROSITE" id="PS50850">
    <property type="entry name" value="MFS"/>
    <property type="match status" value="1"/>
</dbReference>
<evidence type="ECO:0000256" key="6">
    <source>
        <dbReference type="ARBA" id="ARBA00023136"/>
    </source>
</evidence>
<feature type="transmembrane region" description="Helical" evidence="8">
    <location>
        <begin position="302"/>
        <end position="320"/>
    </location>
</feature>
<feature type="transmembrane region" description="Helical" evidence="8">
    <location>
        <begin position="140"/>
        <end position="161"/>
    </location>
</feature>
<dbReference type="Pfam" id="PF07690">
    <property type="entry name" value="MFS_1"/>
    <property type="match status" value="1"/>
</dbReference>
<keyword evidence="3" id="KW-0813">Transport</keyword>
<dbReference type="InterPro" id="IPR020846">
    <property type="entry name" value="MFS_dom"/>
</dbReference>